<dbReference type="RefSeq" id="WP_075763277.1">
    <property type="nucleotide sequence ID" value="NZ_MJIL01000059.1"/>
</dbReference>
<name>A0A1Q9GT20_9GAMM</name>
<keyword evidence="1" id="KW-0732">Signal</keyword>
<protein>
    <recommendedName>
        <fullName evidence="4">PpiC domain-containing protein</fullName>
    </recommendedName>
</protein>
<evidence type="ECO:0000313" key="3">
    <source>
        <dbReference type="Proteomes" id="UP000186905"/>
    </source>
</evidence>
<evidence type="ECO:0000256" key="1">
    <source>
        <dbReference type="SAM" id="SignalP"/>
    </source>
</evidence>
<reference evidence="2 3" key="1">
    <citation type="submission" date="2016-09" db="EMBL/GenBank/DDBJ databases">
        <title>Photobacterium proteolyticum sp. nov. a protease producing bacterium isolated from ocean sediments of Laizhou Bay.</title>
        <authorList>
            <person name="Li Y."/>
        </authorList>
    </citation>
    <scope>NUCLEOTIDE SEQUENCE [LARGE SCALE GENOMIC DNA]</scope>
    <source>
        <strain evidence="2 3">13-12</strain>
    </source>
</reference>
<organism evidence="2 3">
    <name type="scientific">Photobacterium proteolyticum</name>
    <dbReference type="NCBI Taxonomy" id="1903952"/>
    <lineage>
        <taxon>Bacteria</taxon>
        <taxon>Pseudomonadati</taxon>
        <taxon>Pseudomonadota</taxon>
        <taxon>Gammaproteobacteria</taxon>
        <taxon>Vibrionales</taxon>
        <taxon>Vibrionaceae</taxon>
        <taxon>Photobacterium</taxon>
    </lineage>
</organism>
<proteinExistence type="predicted"/>
<dbReference type="Proteomes" id="UP000186905">
    <property type="component" value="Unassembled WGS sequence"/>
</dbReference>
<comment type="caution">
    <text evidence="2">The sequence shown here is derived from an EMBL/GenBank/DDBJ whole genome shotgun (WGS) entry which is preliminary data.</text>
</comment>
<feature type="signal peptide" evidence="1">
    <location>
        <begin position="1"/>
        <end position="21"/>
    </location>
</feature>
<evidence type="ECO:0008006" key="4">
    <source>
        <dbReference type="Google" id="ProtNLM"/>
    </source>
</evidence>
<dbReference type="EMBL" id="MJIL01000059">
    <property type="protein sequence ID" value="OLQ78188.1"/>
    <property type="molecule type" value="Genomic_DNA"/>
</dbReference>
<dbReference type="AlphaFoldDB" id="A0A1Q9GT20"/>
<gene>
    <name evidence="2" type="ORF">BIT28_23735</name>
</gene>
<keyword evidence="3" id="KW-1185">Reference proteome</keyword>
<evidence type="ECO:0000313" key="2">
    <source>
        <dbReference type="EMBL" id="OLQ78188.1"/>
    </source>
</evidence>
<feature type="chain" id="PRO_5013317097" description="PpiC domain-containing protein" evidence="1">
    <location>
        <begin position="22"/>
        <end position="331"/>
    </location>
</feature>
<accession>A0A1Q9GT20</accession>
<sequence length="331" mass="37072">MRQGLCMLLLLLAGGLKPAVAVEVSKQEVKQVVASPQVQTRVAALTTLYDRSDFRALEFNLSQLALLQQEAVRSQLVQHALDSGELDQAKASWLQAQAERKPAFTVVEQGDGYLVTQSAFHYGVQARSLVMEWRQILLAQEMVRDAEVGELVLSSWLVGDLRSQKKRRDLFLKHLPELSEQAVAQLVRQFTSDSKLMWLPDNGVIARLAAVSGDEQMYHLLWLRRTDRYSLAEVNRLADLAPAPVAVKQLMAATMNPSLKPIAYKALVTLKPLPVEARAFLQEKLDEVDDGEMVAYELARQGYVQWLEKLASDSRNQVVKNNLKAAMARLP</sequence>
<dbReference type="STRING" id="1903952.BIT28_23735"/>